<reference evidence="2" key="1">
    <citation type="journal article" date="2020" name="Stud. Mycol.">
        <title>101 Dothideomycetes genomes: a test case for predicting lifestyles and emergence of pathogens.</title>
        <authorList>
            <person name="Haridas S."/>
            <person name="Albert R."/>
            <person name="Binder M."/>
            <person name="Bloem J."/>
            <person name="Labutti K."/>
            <person name="Salamov A."/>
            <person name="Andreopoulos B."/>
            <person name="Baker S."/>
            <person name="Barry K."/>
            <person name="Bills G."/>
            <person name="Bluhm B."/>
            <person name="Cannon C."/>
            <person name="Castanera R."/>
            <person name="Culley D."/>
            <person name="Daum C."/>
            <person name="Ezra D."/>
            <person name="Gonzalez J."/>
            <person name="Henrissat B."/>
            <person name="Kuo A."/>
            <person name="Liang C."/>
            <person name="Lipzen A."/>
            <person name="Lutzoni F."/>
            <person name="Magnuson J."/>
            <person name="Mondo S."/>
            <person name="Nolan M."/>
            <person name="Ohm R."/>
            <person name="Pangilinan J."/>
            <person name="Park H.-J."/>
            <person name="Ramirez L."/>
            <person name="Alfaro M."/>
            <person name="Sun H."/>
            <person name="Tritt A."/>
            <person name="Yoshinaga Y."/>
            <person name="Zwiers L.-H."/>
            <person name="Turgeon B."/>
            <person name="Goodwin S."/>
            <person name="Spatafora J."/>
            <person name="Crous P."/>
            <person name="Grigoriev I."/>
        </authorList>
    </citation>
    <scope>NUCLEOTIDE SEQUENCE</scope>
    <source>
        <strain evidence="2">CBS 119925</strain>
    </source>
</reference>
<protein>
    <submittedName>
        <fullName evidence="2">Uncharacterized protein</fullName>
    </submittedName>
</protein>
<feature type="region of interest" description="Disordered" evidence="1">
    <location>
        <begin position="1"/>
        <end position="32"/>
    </location>
</feature>
<evidence type="ECO:0000313" key="3">
    <source>
        <dbReference type="Proteomes" id="UP000799440"/>
    </source>
</evidence>
<organism evidence="2 3">
    <name type="scientific">Sporormia fimetaria CBS 119925</name>
    <dbReference type="NCBI Taxonomy" id="1340428"/>
    <lineage>
        <taxon>Eukaryota</taxon>
        <taxon>Fungi</taxon>
        <taxon>Dikarya</taxon>
        <taxon>Ascomycota</taxon>
        <taxon>Pezizomycotina</taxon>
        <taxon>Dothideomycetes</taxon>
        <taxon>Pleosporomycetidae</taxon>
        <taxon>Pleosporales</taxon>
        <taxon>Sporormiaceae</taxon>
        <taxon>Sporormia</taxon>
    </lineage>
</organism>
<evidence type="ECO:0000313" key="2">
    <source>
        <dbReference type="EMBL" id="KAF2741874.1"/>
    </source>
</evidence>
<gene>
    <name evidence="2" type="ORF">M011DRAFT_462894</name>
</gene>
<evidence type="ECO:0000256" key="1">
    <source>
        <dbReference type="SAM" id="MobiDB-lite"/>
    </source>
</evidence>
<proteinExistence type="predicted"/>
<sequence>MGPTTLQGPPTKAGVKVPHHRTLGSVPQDPTAWFGNAPGRFGRGTSSPNRGPRGRLALRLTDFRVDRLPVQRAVVRRRTAASISLLQHRVLPTCAPHRNSNLRPGDSADCFRSLRPGGPGAQRRNAQRAVGMRHVACFPRRQARRSPSYLPRVGDRFPEIGT</sequence>
<dbReference type="EMBL" id="MU006621">
    <property type="protein sequence ID" value="KAF2741874.1"/>
    <property type="molecule type" value="Genomic_DNA"/>
</dbReference>
<dbReference type="AlphaFoldDB" id="A0A6A6UWP6"/>
<name>A0A6A6UWP6_9PLEO</name>
<keyword evidence="3" id="KW-1185">Reference proteome</keyword>
<accession>A0A6A6UWP6</accession>
<dbReference type="Proteomes" id="UP000799440">
    <property type="component" value="Unassembled WGS sequence"/>
</dbReference>